<dbReference type="GO" id="GO:0016746">
    <property type="term" value="F:acyltransferase activity"/>
    <property type="evidence" value="ECO:0007669"/>
    <property type="project" value="UniProtKB-KW"/>
</dbReference>
<keyword evidence="3" id="KW-1185">Reference proteome</keyword>
<dbReference type="CDD" id="cd04301">
    <property type="entry name" value="NAT_SF"/>
    <property type="match status" value="1"/>
</dbReference>
<dbReference type="PANTHER" id="PTHR43451:SF1">
    <property type="entry name" value="ACETYLTRANSFERASE"/>
    <property type="match status" value="1"/>
</dbReference>
<reference evidence="3" key="1">
    <citation type="journal article" date="2019" name="Int. J. Syst. Evol. Microbiol.">
        <title>The Global Catalogue of Microorganisms (GCM) 10K type strain sequencing project: providing services to taxonomists for standard genome sequencing and annotation.</title>
        <authorList>
            <consortium name="The Broad Institute Genomics Platform"/>
            <consortium name="The Broad Institute Genome Sequencing Center for Infectious Disease"/>
            <person name="Wu L."/>
            <person name="Ma J."/>
        </authorList>
    </citation>
    <scope>NUCLEOTIDE SEQUENCE [LARGE SCALE GENOMIC DNA]</scope>
    <source>
        <strain evidence="3">CCUG 59129</strain>
    </source>
</reference>
<dbReference type="InterPro" id="IPR052564">
    <property type="entry name" value="N-acetyltrans/Recomb-assoc"/>
</dbReference>
<keyword evidence="2" id="KW-0808">Transferase</keyword>
<dbReference type="Pfam" id="PF13673">
    <property type="entry name" value="Acetyltransf_10"/>
    <property type="match status" value="1"/>
</dbReference>
<sequence>MLLRKFHRTDIDQIITLFYETVHTINKQDYTQEQVYAWASPTSLKERKEVWLKALTTHISYVVEMNGDIVGFSDMTLQGYLDRLFVHKEHQRQGIASALVDTLESEANKLRLNQIETDSSITAKPFFERKGYIVVKSQIVERNSTKLMNFKMIKRLR</sequence>
<dbReference type="Gene3D" id="3.40.630.30">
    <property type="match status" value="1"/>
</dbReference>
<dbReference type="Proteomes" id="UP001596989">
    <property type="component" value="Unassembled WGS sequence"/>
</dbReference>
<accession>A0ABW3HUY7</accession>
<protein>
    <submittedName>
        <fullName evidence="2">GNAT family N-acetyltransferase</fullName>
        <ecNumber evidence="2">2.3.1.-</ecNumber>
    </submittedName>
</protein>
<dbReference type="RefSeq" id="WP_377566837.1">
    <property type="nucleotide sequence ID" value="NZ_JBHTJZ010000035.1"/>
</dbReference>
<evidence type="ECO:0000259" key="1">
    <source>
        <dbReference type="PROSITE" id="PS51186"/>
    </source>
</evidence>
<dbReference type="EC" id="2.3.1.-" evidence="2"/>
<dbReference type="InterPro" id="IPR000182">
    <property type="entry name" value="GNAT_dom"/>
</dbReference>
<dbReference type="SUPFAM" id="SSF55729">
    <property type="entry name" value="Acyl-CoA N-acyltransferases (Nat)"/>
    <property type="match status" value="1"/>
</dbReference>
<dbReference type="EMBL" id="JBHTJZ010000035">
    <property type="protein sequence ID" value="MFD0961349.1"/>
    <property type="molecule type" value="Genomic_DNA"/>
</dbReference>
<keyword evidence="2" id="KW-0012">Acyltransferase</keyword>
<feature type="domain" description="N-acetyltransferase" evidence="1">
    <location>
        <begin position="1"/>
        <end position="157"/>
    </location>
</feature>
<dbReference type="PANTHER" id="PTHR43451">
    <property type="entry name" value="ACETYLTRANSFERASE (GNAT) FAMILY PROTEIN"/>
    <property type="match status" value="1"/>
</dbReference>
<name>A0ABW3HUY7_9BACL</name>
<dbReference type="InterPro" id="IPR016181">
    <property type="entry name" value="Acyl_CoA_acyltransferase"/>
</dbReference>
<comment type="caution">
    <text evidence="2">The sequence shown here is derived from an EMBL/GenBank/DDBJ whole genome shotgun (WGS) entry which is preliminary data.</text>
</comment>
<evidence type="ECO:0000313" key="3">
    <source>
        <dbReference type="Proteomes" id="UP001596989"/>
    </source>
</evidence>
<organism evidence="2 3">
    <name type="scientific">Paenibacillus chungangensis</name>
    <dbReference type="NCBI Taxonomy" id="696535"/>
    <lineage>
        <taxon>Bacteria</taxon>
        <taxon>Bacillati</taxon>
        <taxon>Bacillota</taxon>
        <taxon>Bacilli</taxon>
        <taxon>Bacillales</taxon>
        <taxon>Paenibacillaceae</taxon>
        <taxon>Paenibacillus</taxon>
    </lineage>
</organism>
<dbReference type="PROSITE" id="PS51186">
    <property type="entry name" value="GNAT"/>
    <property type="match status" value="1"/>
</dbReference>
<proteinExistence type="predicted"/>
<gene>
    <name evidence="2" type="ORF">ACFQ2I_18520</name>
</gene>
<evidence type="ECO:0000313" key="2">
    <source>
        <dbReference type="EMBL" id="MFD0961349.1"/>
    </source>
</evidence>